<protein>
    <submittedName>
        <fullName evidence="8">MFS transporter</fullName>
    </submittedName>
</protein>
<evidence type="ECO:0000256" key="6">
    <source>
        <dbReference type="SAM" id="Phobius"/>
    </source>
</evidence>
<feature type="transmembrane region" description="Helical" evidence="6">
    <location>
        <begin position="95"/>
        <end position="114"/>
    </location>
</feature>
<dbReference type="AlphaFoldDB" id="A0A3N0GMS7"/>
<dbReference type="Gene3D" id="1.20.1250.20">
    <property type="entry name" value="MFS general substrate transporter like domains"/>
    <property type="match status" value="1"/>
</dbReference>
<feature type="transmembrane region" description="Helical" evidence="6">
    <location>
        <begin position="183"/>
        <end position="203"/>
    </location>
</feature>
<sequence>MRSVTRRSARPALPAIGRLPGECRTDRSACPHVSDAGDERETQGYDASTRHVALAITALALGGFAIGTTEFVTMGLLPEIAHGIGQSIPRTGHVITAYALGVVVGAPVIVALGARLPRRELAVGLVLALGLGNAATAMAHGYWPVMAARFLAGLPHGAYFGVASLIAASLVSADRKGRAVSGVMLGLSVATVVGVPASTWLGQQLGWRSAYWAVVAIVIVTAGLLLAAVPHTRGNRDATVTAELRALKRPQVLFAVTAGMVGFGGIFAMYSYVAPLVTREADLGRGAIPWFLLAFGIGSVAGSWLAGRLADWDVERSIVGGFVAGIAVLVAVWLLAGVPVALWVLVLLVGLLGSVLAINLQLRLMHVAGDAEMLGASLNHSSLNIANGLGAWLGALVIEQGHGYRAPSLVGAGLALAGLLVFLLALRVQRRADVSADATPAEVEVVAST</sequence>
<keyword evidence="5 6" id="KW-0472">Membrane</keyword>
<dbReference type="Pfam" id="PF07690">
    <property type="entry name" value="MFS_1"/>
    <property type="match status" value="1"/>
</dbReference>
<keyword evidence="9" id="KW-1185">Reference proteome</keyword>
<evidence type="ECO:0000259" key="7">
    <source>
        <dbReference type="PROSITE" id="PS50850"/>
    </source>
</evidence>
<feature type="transmembrane region" description="Helical" evidence="6">
    <location>
        <begin position="149"/>
        <end position="171"/>
    </location>
</feature>
<dbReference type="GO" id="GO:0022857">
    <property type="term" value="F:transmembrane transporter activity"/>
    <property type="evidence" value="ECO:0007669"/>
    <property type="project" value="InterPro"/>
</dbReference>
<keyword evidence="3 6" id="KW-0812">Transmembrane</keyword>
<feature type="transmembrane region" description="Helical" evidence="6">
    <location>
        <begin position="342"/>
        <end position="360"/>
    </location>
</feature>
<dbReference type="GO" id="GO:0005886">
    <property type="term" value="C:plasma membrane"/>
    <property type="evidence" value="ECO:0007669"/>
    <property type="project" value="UniProtKB-SubCell"/>
</dbReference>
<dbReference type="PROSITE" id="PS50850">
    <property type="entry name" value="MFS"/>
    <property type="match status" value="1"/>
</dbReference>
<keyword evidence="4 6" id="KW-1133">Transmembrane helix</keyword>
<evidence type="ECO:0000256" key="5">
    <source>
        <dbReference type="ARBA" id="ARBA00023136"/>
    </source>
</evidence>
<feature type="transmembrane region" description="Helical" evidence="6">
    <location>
        <begin position="404"/>
        <end position="426"/>
    </location>
</feature>
<feature type="transmembrane region" description="Helical" evidence="6">
    <location>
        <begin position="318"/>
        <end position="336"/>
    </location>
</feature>
<proteinExistence type="predicted"/>
<feature type="transmembrane region" description="Helical" evidence="6">
    <location>
        <begin position="252"/>
        <end position="275"/>
    </location>
</feature>
<feature type="transmembrane region" description="Helical" evidence="6">
    <location>
        <begin position="287"/>
        <end position="306"/>
    </location>
</feature>
<feature type="transmembrane region" description="Helical" evidence="6">
    <location>
        <begin position="52"/>
        <end position="75"/>
    </location>
</feature>
<dbReference type="OrthoDB" id="9814237at2"/>
<dbReference type="PANTHER" id="PTHR43124">
    <property type="entry name" value="PURINE EFFLUX PUMP PBUE"/>
    <property type="match status" value="1"/>
</dbReference>
<dbReference type="InterPro" id="IPR036259">
    <property type="entry name" value="MFS_trans_sf"/>
</dbReference>
<dbReference type="CDD" id="cd17324">
    <property type="entry name" value="MFS_NepI_like"/>
    <property type="match status" value="1"/>
</dbReference>
<name>A0A3N0GMS7_9ACTN</name>
<reference evidence="8 9" key="1">
    <citation type="submission" date="2018-11" db="EMBL/GenBank/DDBJ databases">
        <authorList>
            <person name="Li F."/>
        </authorList>
    </citation>
    <scope>NUCLEOTIDE SEQUENCE [LARGE SCALE GENOMIC DNA]</scope>
    <source>
        <strain evidence="8 9">Gsoil 818</strain>
    </source>
</reference>
<dbReference type="SUPFAM" id="SSF103473">
    <property type="entry name" value="MFS general substrate transporter"/>
    <property type="match status" value="1"/>
</dbReference>
<accession>A0A3N0GMS7</accession>
<feature type="transmembrane region" description="Helical" evidence="6">
    <location>
        <begin position="121"/>
        <end position="143"/>
    </location>
</feature>
<evidence type="ECO:0000256" key="1">
    <source>
        <dbReference type="ARBA" id="ARBA00004651"/>
    </source>
</evidence>
<feature type="domain" description="Major facilitator superfamily (MFS) profile" evidence="7">
    <location>
        <begin position="55"/>
        <end position="430"/>
    </location>
</feature>
<evidence type="ECO:0000256" key="2">
    <source>
        <dbReference type="ARBA" id="ARBA00022475"/>
    </source>
</evidence>
<evidence type="ECO:0000313" key="9">
    <source>
        <dbReference type="Proteomes" id="UP000279994"/>
    </source>
</evidence>
<dbReference type="PANTHER" id="PTHR43124:SF3">
    <property type="entry name" value="CHLORAMPHENICOL EFFLUX PUMP RV0191"/>
    <property type="match status" value="1"/>
</dbReference>
<evidence type="ECO:0000256" key="3">
    <source>
        <dbReference type="ARBA" id="ARBA00022692"/>
    </source>
</evidence>
<comment type="subcellular location">
    <subcellularLocation>
        <location evidence="1">Cell membrane</location>
        <topology evidence="1">Multi-pass membrane protein</topology>
    </subcellularLocation>
</comment>
<comment type="caution">
    <text evidence="8">The sequence shown here is derived from an EMBL/GenBank/DDBJ whole genome shotgun (WGS) entry which is preliminary data.</text>
</comment>
<dbReference type="InterPro" id="IPR020846">
    <property type="entry name" value="MFS_dom"/>
</dbReference>
<dbReference type="Proteomes" id="UP000279994">
    <property type="component" value="Unassembled WGS sequence"/>
</dbReference>
<dbReference type="EMBL" id="RJSF01000040">
    <property type="protein sequence ID" value="RNM13701.1"/>
    <property type="molecule type" value="Genomic_DNA"/>
</dbReference>
<feature type="transmembrane region" description="Helical" evidence="6">
    <location>
        <begin position="381"/>
        <end position="398"/>
    </location>
</feature>
<evidence type="ECO:0000313" key="8">
    <source>
        <dbReference type="EMBL" id="RNM13701.1"/>
    </source>
</evidence>
<organism evidence="8 9">
    <name type="scientific">Nocardioides pocheonensis</name>
    <dbReference type="NCBI Taxonomy" id="661485"/>
    <lineage>
        <taxon>Bacteria</taxon>
        <taxon>Bacillati</taxon>
        <taxon>Actinomycetota</taxon>
        <taxon>Actinomycetes</taxon>
        <taxon>Propionibacteriales</taxon>
        <taxon>Nocardioidaceae</taxon>
        <taxon>Nocardioides</taxon>
    </lineage>
</organism>
<feature type="transmembrane region" description="Helical" evidence="6">
    <location>
        <begin position="209"/>
        <end position="231"/>
    </location>
</feature>
<gene>
    <name evidence="8" type="ORF">EFL26_11985</name>
</gene>
<evidence type="ECO:0000256" key="4">
    <source>
        <dbReference type="ARBA" id="ARBA00022989"/>
    </source>
</evidence>
<keyword evidence="2" id="KW-1003">Cell membrane</keyword>
<dbReference type="InterPro" id="IPR011701">
    <property type="entry name" value="MFS"/>
</dbReference>
<dbReference type="InterPro" id="IPR050189">
    <property type="entry name" value="MFS_Efflux_Transporters"/>
</dbReference>